<dbReference type="OrthoDB" id="5583977at2759"/>
<keyword evidence="3" id="KW-1185">Reference proteome</keyword>
<feature type="transmembrane region" description="Helical" evidence="1">
    <location>
        <begin position="115"/>
        <end position="135"/>
    </location>
</feature>
<feature type="transmembrane region" description="Helical" evidence="1">
    <location>
        <begin position="75"/>
        <end position="95"/>
    </location>
</feature>
<feature type="transmembrane region" description="Helical" evidence="1">
    <location>
        <begin position="43"/>
        <end position="63"/>
    </location>
</feature>
<organism evidence="2 3">
    <name type="scientific">Linderina pennispora</name>
    <dbReference type="NCBI Taxonomy" id="61395"/>
    <lineage>
        <taxon>Eukaryota</taxon>
        <taxon>Fungi</taxon>
        <taxon>Fungi incertae sedis</taxon>
        <taxon>Zoopagomycota</taxon>
        <taxon>Kickxellomycotina</taxon>
        <taxon>Kickxellomycetes</taxon>
        <taxon>Kickxellales</taxon>
        <taxon>Kickxellaceae</taxon>
        <taxon>Linderina</taxon>
    </lineage>
</organism>
<keyword evidence="1" id="KW-0812">Transmembrane</keyword>
<dbReference type="EMBL" id="MCFD01000111">
    <property type="protein sequence ID" value="ORX64249.1"/>
    <property type="molecule type" value="Genomic_DNA"/>
</dbReference>
<evidence type="ECO:0008006" key="4">
    <source>
        <dbReference type="Google" id="ProtNLM"/>
    </source>
</evidence>
<comment type="caution">
    <text evidence="2">The sequence shown here is derived from an EMBL/GenBank/DDBJ whole genome shotgun (WGS) entry which is preliminary data.</text>
</comment>
<evidence type="ECO:0000256" key="1">
    <source>
        <dbReference type="SAM" id="Phobius"/>
    </source>
</evidence>
<dbReference type="RefSeq" id="XP_040739211.1">
    <property type="nucleotide sequence ID" value="XM_040891641.1"/>
</dbReference>
<dbReference type="Proteomes" id="UP000193922">
    <property type="component" value="Unassembled WGS sequence"/>
</dbReference>
<accession>A0A1Y1VSI7</accession>
<protein>
    <recommendedName>
        <fullName evidence="4">G-protein coupled receptors family 3 profile domain-containing protein</fullName>
    </recommendedName>
</protein>
<gene>
    <name evidence="2" type="ORF">DL89DRAFT_41852</name>
</gene>
<proteinExistence type="predicted"/>
<reference evidence="2 3" key="1">
    <citation type="submission" date="2016-07" db="EMBL/GenBank/DDBJ databases">
        <title>Pervasive Adenine N6-methylation of Active Genes in Fungi.</title>
        <authorList>
            <consortium name="DOE Joint Genome Institute"/>
            <person name="Mondo S.J."/>
            <person name="Dannebaum R.O."/>
            <person name="Kuo R.C."/>
            <person name="Labutti K."/>
            <person name="Haridas S."/>
            <person name="Kuo A."/>
            <person name="Salamov A."/>
            <person name="Ahrendt S.R."/>
            <person name="Lipzen A."/>
            <person name="Sullivan W."/>
            <person name="Andreopoulos W.B."/>
            <person name="Clum A."/>
            <person name="Lindquist E."/>
            <person name="Daum C."/>
            <person name="Ramamoorthy G.K."/>
            <person name="Gryganskyi A."/>
            <person name="Culley D."/>
            <person name="Magnuson J.K."/>
            <person name="James T.Y."/>
            <person name="O'Malley M.A."/>
            <person name="Stajich J.E."/>
            <person name="Spatafora J.W."/>
            <person name="Visel A."/>
            <person name="Grigoriev I.V."/>
        </authorList>
    </citation>
    <scope>NUCLEOTIDE SEQUENCE [LARGE SCALE GENOMIC DNA]</scope>
    <source>
        <strain evidence="2 3">ATCC 12442</strain>
    </source>
</reference>
<keyword evidence="1" id="KW-1133">Transmembrane helix</keyword>
<sequence length="148" mass="16594">MVLYFYPPPLMSFEFPPFEKSRVETAALFNVSLDPVSHTDMSTIIEISVVYALDLFALIYLLIHRSYPLINAKSACSIITLCMTVVVWSVGGISTGGMVHLYTNGILRSCKLTLLWFRLGLGATYIATIFSVRSYSLYRVFCQGRLST</sequence>
<keyword evidence="1" id="KW-0472">Membrane</keyword>
<dbReference type="GeneID" id="63808289"/>
<dbReference type="AlphaFoldDB" id="A0A1Y1VSI7"/>
<evidence type="ECO:0000313" key="3">
    <source>
        <dbReference type="Proteomes" id="UP000193922"/>
    </source>
</evidence>
<name>A0A1Y1VSI7_9FUNG</name>
<evidence type="ECO:0000313" key="2">
    <source>
        <dbReference type="EMBL" id="ORX64249.1"/>
    </source>
</evidence>